<dbReference type="RefSeq" id="WP_244411828.1">
    <property type="nucleotide sequence ID" value="NZ_AP025564.1"/>
</dbReference>
<feature type="region of interest" description="Disordered" evidence="1">
    <location>
        <begin position="50"/>
        <end position="84"/>
    </location>
</feature>
<dbReference type="Proteomes" id="UP001320544">
    <property type="component" value="Chromosome"/>
</dbReference>
<accession>A0ABM7WGU6</accession>
<feature type="compositionally biased region" description="Polar residues" evidence="1">
    <location>
        <begin position="75"/>
        <end position="84"/>
    </location>
</feature>
<dbReference type="EMBL" id="AP025564">
    <property type="protein sequence ID" value="BDE95459.1"/>
    <property type="molecule type" value="Genomic_DNA"/>
</dbReference>
<proteinExistence type="predicted"/>
<reference evidence="2 3" key="1">
    <citation type="submission" date="2022-01" db="EMBL/GenBank/DDBJ databases">
        <title>Novel bile acid biosynthetic pathways are enriched in the microbiome of centenarians.</title>
        <authorList>
            <person name="Sato Y."/>
            <person name="Atarashi K."/>
            <person name="Plichta R.D."/>
            <person name="Arai Y."/>
            <person name="Sasajima S."/>
            <person name="Kearney M.S."/>
            <person name="Suda W."/>
            <person name="Takeshita K."/>
            <person name="Sasaki T."/>
            <person name="Okamoto S."/>
            <person name="Skelly N.A."/>
            <person name="Okamura Y."/>
            <person name="Vlamakis H."/>
            <person name="Li Y."/>
            <person name="Tanoue T."/>
            <person name="Takei H."/>
            <person name="Nittono H."/>
            <person name="Narushima S."/>
            <person name="Irie J."/>
            <person name="Itoh H."/>
            <person name="Moriya K."/>
            <person name="Sugiura Y."/>
            <person name="Suematsu M."/>
            <person name="Moritoki N."/>
            <person name="Shibata S."/>
            <person name="Littman R.D."/>
            <person name="Fischbach A.M."/>
            <person name="Uwamino Y."/>
            <person name="Inoue T."/>
            <person name="Honda A."/>
            <person name="Hattori M."/>
            <person name="Murai T."/>
            <person name="Xavier J.R."/>
            <person name="Hirose N."/>
            <person name="Honda K."/>
        </authorList>
    </citation>
    <scope>NUCLEOTIDE SEQUENCE [LARGE SCALE GENOMIC DNA]</scope>
    <source>
        <strain evidence="2 3">CE91-St30</strain>
    </source>
</reference>
<gene>
    <name evidence="2" type="ORF">CE91St30_07920</name>
</gene>
<keyword evidence="3" id="KW-1185">Reference proteome</keyword>
<evidence type="ECO:0000313" key="2">
    <source>
        <dbReference type="EMBL" id="BDE95459.1"/>
    </source>
</evidence>
<evidence type="ECO:0000256" key="1">
    <source>
        <dbReference type="SAM" id="MobiDB-lite"/>
    </source>
</evidence>
<organism evidence="2 3">
    <name type="scientific">Raoultibacter timonensis</name>
    <dbReference type="NCBI Taxonomy" id="1907662"/>
    <lineage>
        <taxon>Bacteria</taxon>
        <taxon>Bacillati</taxon>
        <taxon>Actinomycetota</taxon>
        <taxon>Coriobacteriia</taxon>
        <taxon>Eggerthellales</taxon>
        <taxon>Eggerthellaceae</taxon>
        <taxon>Raoultibacter</taxon>
    </lineage>
</organism>
<sequence>MNADFVEKMLQAKRLEAQAMALLVPPEARLAAAAAVRVCSAAALEVLDGSHAPSRGASPGACEGSTAVSAKRSSRSGMQSIPIE</sequence>
<evidence type="ECO:0000313" key="3">
    <source>
        <dbReference type="Proteomes" id="UP001320544"/>
    </source>
</evidence>
<name>A0ABM7WGU6_9ACTN</name>
<protein>
    <submittedName>
        <fullName evidence="2">Uncharacterized protein</fullName>
    </submittedName>
</protein>